<evidence type="ECO:0000259" key="6">
    <source>
        <dbReference type="SMART" id="SM00906"/>
    </source>
</evidence>
<evidence type="ECO:0000256" key="2">
    <source>
        <dbReference type="ARBA" id="ARBA00022723"/>
    </source>
</evidence>
<dbReference type="Pfam" id="PF04082">
    <property type="entry name" value="Fungal_trans"/>
    <property type="match status" value="1"/>
</dbReference>
<keyword evidence="2" id="KW-0479">Metal-binding</keyword>
<dbReference type="PANTHER" id="PTHR47338">
    <property type="entry name" value="ZN(II)2CYS6 TRANSCRIPTION FACTOR (EUROFUNG)-RELATED"/>
    <property type="match status" value="1"/>
</dbReference>
<reference evidence="7" key="1">
    <citation type="submission" date="2021-02" db="EMBL/GenBank/DDBJ databases">
        <title>Genome sequence Cadophora malorum strain M34.</title>
        <authorList>
            <person name="Stefanovic E."/>
            <person name="Vu D."/>
            <person name="Scully C."/>
            <person name="Dijksterhuis J."/>
            <person name="Roader J."/>
            <person name="Houbraken J."/>
        </authorList>
    </citation>
    <scope>NUCLEOTIDE SEQUENCE</scope>
    <source>
        <strain evidence="7">M34</strain>
    </source>
</reference>
<keyword evidence="5" id="KW-0539">Nucleus</keyword>
<proteinExistence type="predicted"/>
<sequence length="412" mass="47014">MIALSARFSTSIAFKDHCYWDRGSEFAKESARLLDIKDVSLCTIQACILLGTVSRSEGDAAAESVYYSIASRMANLLDLASIPASNAVEREINVRVWWTIWKLDTWSSAGVGLPRQMIEKNEIPLPIEEGQFLGLRLDSTQQSEAGVSLTRNLSLFTQMIILNRILIEINDFHKFLISAPGTPTNLDQHEQTILHLSHKLETWHSSLPPQMRNTPENLHLYGRQGLGRVFVAVHLGYFHFGQLLFYQYLHEYQHSASGEETPIQKYANKCKSYSSALCDLVDEAHQTPGCKILYTMVGHNLVVASTIQIHTLLFSGSEAEIKDARRRLEKNFELLLQLRNFWPVLEISFEAFRTFREACRRNMDTAFKMDAWMLRFLYGFANKVEDKQVYEMAAGGTWPVENIGFSPSEWMD</sequence>
<protein>
    <recommendedName>
        <fullName evidence="6">Xylanolytic transcriptional activator regulatory domain-containing protein</fullName>
    </recommendedName>
</protein>
<dbReference type="GO" id="GO:0003677">
    <property type="term" value="F:DNA binding"/>
    <property type="evidence" value="ECO:0007669"/>
    <property type="project" value="InterPro"/>
</dbReference>
<organism evidence="7 8">
    <name type="scientific">Cadophora malorum</name>
    <dbReference type="NCBI Taxonomy" id="108018"/>
    <lineage>
        <taxon>Eukaryota</taxon>
        <taxon>Fungi</taxon>
        <taxon>Dikarya</taxon>
        <taxon>Ascomycota</taxon>
        <taxon>Pezizomycotina</taxon>
        <taxon>Leotiomycetes</taxon>
        <taxon>Helotiales</taxon>
        <taxon>Ploettnerulaceae</taxon>
        <taxon>Cadophora</taxon>
    </lineage>
</organism>
<dbReference type="GO" id="GO:0000981">
    <property type="term" value="F:DNA-binding transcription factor activity, RNA polymerase II-specific"/>
    <property type="evidence" value="ECO:0007669"/>
    <property type="project" value="InterPro"/>
</dbReference>
<dbReference type="GO" id="GO:0005634">
    <property type="term" value="C:nucleus"/>
    <property type="evidence" value="ECO:0007669"/>
    <property type="project" value="UniProtKB-SubCell"/>
</dbReference>
<evidence type="ECO:0000313" key="7">
    <source>
        <dbReference type="EMBL" id="KAG4415120.1"/>
    </source>
</evidence>
<dbReference type="EMBL" id="JAFJYH010000235">
    <property type="protein sequence ID" value="KAG4415120.1"/>
    <property type="molecule type" value="Genomic_DNA"/>
</dbReference>
<comment type="subcellular location">
    <subcellularLocation>
        <location evidence="1">Nucleus</location>
    </subcellularLocation>
</comment>
<evidence type="ECO:0000256" key="3">
    <source>
        <dbReference type="ARBA" id="ARBA00023015"/>
    </source>
</evidence>
<dbReference type="PANTHER" id="PTHR47338:SF16">
    <property type="entry name" value="TRANSCRIPTION FACTOR, PUTATIVE (AFU_ORTHOLOGUE AFUA_2G09360)-RELATED"/>
    <property type="match status" value="1"/>
</dbReference>
<dbReference type="GO" id="GO:0006351">
    <property type="term" value="P:DNA-templated transcription"/>
    <property type="evidence" value="ECO:0007669"/>
    <property type="project" value="InterPro"/>
</dbReference>
<dbReference type="CDD" id="cd12148">
    <property type="entry name" value="fungal_TF_MHR"/>
    <property type="match status" value="1"/>
</dbReference>
<dbReference type="OrthoDB" id="1720422at2759"/>
<evidence type="ECO:0000256" key="4">
    <source>
        <dbReference type="ARBA" id="ARBA00023163"/>
    </source>
</evidence>
<evidence type="ECO:0000256" key="5">
    <source>
        <dbReference type="ARBA" id="ARBA00023242"/>
    </source>
</evidence>
<comment type="caution">
    <text evidence="7">The sequence shown here is derived from an EMBL/GenBank/DDBJ whole genome shotgun (WGS) entry which is preliminary data.</text>
</comment>
<evidence type="ECO:0000256" key="1">
    <source>
        <dbReference type="ARBA" id="ARBA00004123"/>
    </source>
</evidence>
<keyword evidence="3" id="KW-0805">Transcription regulation</keyword>
<evidence type="ECO:0000313" key="8">
    <source>
        <dbReference type="Proteomes" id="UP000664132"/>
    </source>
</evidence>
<feature type="domain" description="Xylanolytic transcriptional activator regulatory" evidence="6">
    <location>
        <begin position="63"/>
        <end position="132"/>
    </location>
</feature>
<dbReference type="InterPro" id="IPR007219">
    <property type="entry name" value="XnlR_reg_dom"/>
</dbReference>
<dbReference type="GO" id="GO:0008270">
    <property type="term" value="F:zinc ion binding"/>
    <property type="evidence" value="ECO:0007669"/>
    <property type="project" value="InterPro"/>
</dbReference>
<dbReference type="Proteomes" id="UP000664132">
    <property type="component" value="Unassembled WGS sequence"/>
</dbReference>
<accession>A0A8H7W2V1</accession>
<gene>
    <name evidence="7" type="ORF">IFR04_011757</name>
</gene>
<keyword evidence="4" id="KW-0804">Transcription</keyword>
<name>A0A8H7W2V1_9HELO</name>
<keyword evidence="8" id="KW-1185">Reference proteome</keyword>
<dbReference type="SMART" id="SM00906">
    <property type="entry name" value="Fungal_trans"/>
    <property type="match status" value="1"/>
</dbReference>
<dbReference type="AlphaFoldDB" id="A0A8H7W2V1"/>
<dbReference type="InterPro" id="IPR050815">
    <property type="entry name" value="TF_fung"/>
</dbReference>